<organism evidence="1 2">
    <name type="scientific">Vibrio quintilis</name>
    <dbReference type="NCBI Taxonomy" id="1117707"/>
    <lineage>
        <taxon>Bacteria</taxon>
        <taxon>Pseudomonadati</taxon>
        <taxon>Pseudomonadota</taxon>
        <taxon>Gammaproteobacteria</taxon>
        <taxon>Vibrionales</taxon>
        <taxon>Vibrionaceae</taxon>
        <taxon>Vibrio</taxon>
    </lineage>
</organism>
<dbReference type="EMBL" id="FRFG01000108">
    <property type="protein sequence ID" value="SHO59247.1"/>
    <property type="molecule type" value="Genomic_DNA"/>
</dbReference>
<dbReference type="OrthoDB" id="2895461at2"/>
<reference evidence="2" key="1">
    <citation type="submission" date="2016-12" db="EMBL/GenBank/DDBJ databases">
        <authorList>
            <person name="Rodrigo-Torres L."/>
            <person name="Arahal R.D."/>
            <person name="Lucena T."/>
        </authorList>
    </citation>
    <scope>NUCLEOTIDE SEQUENCE [LARGE SCALE GENOMIC DNA]</scope>
</reference>
<keyword evidence="2" id="KW-1185">Reference proteome</keyword>
<name>A0A1M7Z2R5_9VIBR</name>
<accession>A0A1M7Z2R5</accession>
<dbReference type="RefSeq" id="WP_073586656.1">
    <property type="nucleotide sequence ID" value="NZ_AP024898.1"/>
</dbReference>
<dbReference type="Proteomes" id="UP000184600">
    <property type="component" value="Unassembled WGS sequence"/>
</dbReference>
<gene>
    <name evidence="1" type="ORF">VQ7734_05027</name>
</gene>
<protein>
    <submittedName>
        <fullName evidence="1">Uncharacterized protein</fullName>
    </submittedName>
</protein>
<proteinExistence type="predicted"/>
<sequence>MVPNNKSITISGEDLINVLKEIELILVSLHDMGSYYVDHDKKNYEAETTRFIDEWQVTKRLAYVRRMLSEKFDLTLGDDDMDDLERAMESVKYWSSEGDFPEKFNEDKR</sequence>
<dbReference type="STRING" id="1117707.VQ7734_05027"/>
<dbReference type="AlphaFoldDB" id="A0A1M7Z2R5"/>
<evidence type="ECO:0000313" key="2">
    <source>
        <dbReference type="Proteomes" id="UP000184600"/>
    </source>
</evidence>
<evidence type="ECO:0000313" key="1">
    <source>
        <dbReference type="EMBL" id="SHO59247.1"/>
    </source>
</evidence>